<reference evidence="5" key="1">
    <citation type="journal article" date="2014" name="Int. J. Syst. Evol. Microbiol.">
        <title>Complete genome sequence of Corynebacterium casei LMG S-19264T (=DSM 44701T), isolated from a smear-ripened cheese.</title>
        <authorList>
            <consortium name="US DOE Joint Genome Institute (JGI-PGF)"/>
            <person name="Walter F."/>
            <person name="Albersmeier A."/>
            <person name="Kalinowski J."/>
            <person name="Ruckert C."/>
        </authorList>
    </citation>
    <scope>NUCLEOTIDE SEQUENCE</scope>
    <source>
        <strain evidence="5">JCM 4646</strain>
    </source>
</reference>
<dbReference type="PANTHER" id="PTHR30363:SF44">
    <property type="entry name" value="AGA OPERON TRANSCRIPTIONAL REPRESSOR-RELATED"/>
    <property type="match status" value="1"/>
</dbReference>
<evidence type="ECO:0000256" key="1">
    <source>
        <dbReference type="ARBA" id="ARBA00023015"/>
    </source>
</evidence>
<keyword evidence="1" id="KW-0805">Transcription regulation</keyword>
<dbReference type="EMBL" id="BNBO01000006">
    <property type="protein sequence ID" value="GHH65576.1"/>
    <property type="molecule type" value="Genomic_DNA"/>
</dbReference>
<dbReference type="SUPFAM" id="SSF100950">
    <property type="entry name" value="NagB/RpiA/CoA transferase-like"/>
    <property type="match status" value="1"/>
</dbReference>
<dbReference type="RefSeq" id="WP_190210289.1">
    <property type="nucleotide sequence ID" value="NZ_BNBO01000006.1"/>
</dbReference>
<feature type="domain" description="HTH deoR-type" evidence="4">
    <location>
        <begin position="9"/>
        <end position="64"/>
    </location>
</feature>
<dbReference type="Pfam" id="PF00455">
    <property type="entry name" value="DeoRC"/>
    <property type="match status" value="1"/>
</dbReference>
<evidence type="ECO:0000313" key="5">
    <source>
        <dbReference type="EMBL" id="GHH65576.1"/>
    </source>
</evidence>
<reference evidence="5" key="2">
    <citation type="submission" date="2020-09" db="EMBL/GenBank/DDBJ databases">
        <authorList>
            <person name="Sun Q."/>
            <person name="Ohkuma M."/>
        </authorList>
    </citation>
    <scope>NUCLEOTIDE SEQUENCE</scope>
    <source>
        <strain evidence="5">JCM 4646</strain>
    </source>
</reference>
<evidence type="ECO:0000313" key="6">
    <source>
        <dbReference type="Proteomes" id="UP000617734"/>
    </source>
</evidence>
<sequence length="269" mass="28587">MTENSQLLAPQRRALILERVRQYGGVRVNELTREFGVSDMTVRRDLDALAGQGLVDKVHGGAVSAEQTRILEPGFEAKLAWELAAKEAIAAAAADLVRPGAVVALGAGTTTYAVAKALVKVERLTIVTNSIRIAEVFEQVGDHQRTPPTVMLTGGIRTPSDALVGPLADQAIRALHVDILFLGCHGLTAEAGLTSPNLGEAATNRAFVRSAAQVVAVVDHTKWNVVGLSTFATLDELDYLITDREVPESEAAADRVGRVVVAEGSRRVP</sequence>
<dbReference type="InterPro" id="IPR036388">
    <property type="entry name" value="WH-like_DNA-bd_sf"/>
</dbReference>
<dbReference type="AlphaFoldDB" id="A0A919FIC7"/>
<dbReference type="InterPro" id="IPR018356">
    <property type="entry name" value="Tscrpt_reg_HTH_DeoR_CS"/>
</dbReference>
<dbReference type="PROSITE" id="PS51000">
    <property type="entry name" value="HTH_DEOR_2"/>
    <property type="match status" value="1"/>
</dbReference>
<dbReference type="GO" id="GO:0003677">
    <property type="term" value="F:DNA binding"/>
    <property type="evidence" value="ECO:0007669"/>
    <property type="project" value="UniProtKB-KW"/>
</dbReference>
<dbReference type="PRINTS" id="PR00037">
    <property type="entry name" value="HTHLACR"/>
</dbReference>
<proteinExistence type="predicted"/>
<dbReference type="Proteomes" id="UP000617734">
    <property type="component" value="Unassembled WGS sequence"/>
</dbReference>
<evidence type="ECO:0000259" key="4">
    <source>
        <dbReference type="PROSITE" id="PS51000"/>
    </source>
</evidence>
<dbReference type="Gene3D" id="3.40.50.1360">
    <property type="match status" value="1"/>
</dbReference>
<dbReference type="GO" id="GO:0003700">
    <property type="term" value="F:DNA-binding transcription factor activity"/>
    <property type="evidence" value="ECO:0007669"/>
    <property type="project" value="InterPro"/>
</dbReference>
<gene>
    <name evidence="5" type="ORF">GCM10018781_18300</name>
</gene>
<accession>A0A919FIC7</accession>
<keyword evidence="3" id="KW-0804">Transcription</keyword>
<dbReference type="InterPro" id="IPR050313">
    <property type="entry name" value="Carb_Metab_HTH_regulators"/>
</dbReference>
<dbReference type="Pfam" id="PF08220">
    <property type="entry name" value="HTH_DeoR"/>
    <property type="match status" value="1"/>
</dbReference>
<protein>
    <submittedName>
        <fullName evidence="5">DeoR family transcriptional regulator</fullName>
    </submittedName>
</protein>
<name>A0A919FIC7_9ACTN</name>
<dbReference type="InterPro" id="IPR001034">
    <property type="entry name" value="DeoR_HTH"/>
</dbReference>
<organism evidence="5 6">
    <name type="scientific">Kitasatospora indigofera</name>
    <dbReference type="NCBI Taxonomy" id="67307"/>
    <lineage>
        <taxon>Bacteria</taxon>
        <taxon>Bacillati</taxon>
        <taxon>Actinomycetota</taxon>
        <taxon>Actinomycetes</taxon>
        <taxon>Kitasatosporales</taxon>
        <taxon>Streptomycetaceae</taxon>
        <taxon>Kitasatospora</taxon>
    </lineage>
</organism>
<evidence type="ECO:0000256" key="2">
    <source>
        <dbReference type="ARBA" id="ARBA00023125"/>
    </source>
</evidence>
<dbReference type="PROSITE" id="PS00894">
    <property type="entry name" value="HTH_DEOR_1"/>
    <property type="match status" value="1"/>
</dbReference>
<dbReference type="InterPro" id="IPR037171">
    <property type="entry name" value="NagB/RpiA_transferase-like"/>
</dbReference>
<dbReference type="SMART" id="SM01134">
    <property type="entry name" value="DeoRC"/>
    <property type="match status" value="1"/>
</dbReference>
<dbReference type="Gene3D" id="1.10.10.10">
    <property type="entry name" value="Winged helix-like DNA-binding domain superfamily/Winged helix DNA-binding domain"/>
    <property type="match status" value="1"/>
</dbReference>
<dbReference type="SMART" id="SM00420">
    <property type="entry name" value="HTH_DEOR"/>
    <property type="match status" value="1"/>
</dbReference>
<evidence type="ECO:0000256" key="3">
    <source>
        <dbReference type="ARBA" id="ARBA00023163"/>
    </source>
</evidence>
<keyword evidence="2" id="KW-0238">DNA-binding</keyword>
<comment type="caution">
    <text evidence="5">The sequence shown here is derived from an EMBL/GenBank/DDBJ whole genome shotgun (WGS) entry which is preliminary data.</text>
</comment>
<dbReference type="InterPro" id="IPR014036">
    <property type="entry name" value="DeoR-like_C"/>
</dbReference>
<dbReference type="PANTHER" id="PTHR30363">
    <property type="entry name" value="HTH-TYPE TRANSCRIPTIONAL REGULATOR SRLR-RELATED"/>
    <property type="match status" value="1"/>
</dbReference>
<dbReference type="GeneID" id="95352315"/>
<dbReference type="SUPFAM" id="SSF46785">
    <property type="entry name" value="Winged helix' DNA-binding domain"/>
    <property type="match status" value="1"/>
</dbReference>
<dbReference type="InterPro" id="IPR036390">
    <property type="entry name" value="WH_DNA-bd_sf"/>
</dbReference>
<keyword evidence="6" id="KW-1185">Reference proteome</keyword>